<reference evidence="7" key="1">
    <citation type="submission" date="2013-07" db="EMBL/GenBank/DDBJ databases">
        <title>The Genome Sequence of Cryptococcus bestiolae CBS10118.</title>
        <authorList>
            <consortium name="The Broad Institute Genome Sequencing Platform"/>
            <person name="Cuomo C."/>
            <person name="Litvintseva A."/>
            <person name="Chen Y."/>
            <person name="Heitman J."/>
            <person name="Sun S."/>
            <person name="Springer D."/>
            <person name="Dromer F."/>
            <person name="Young S.K."/>
            <person name="Zeng Q."/>
            <person name="Gargeya S."/>
            <person name="Fitzgerald M."/>
            <person name="Abouelleil A."/>
            <person name="Alvarado L."/>
            <person name="Berlin A.M."/>
            <person name="Chapman S.B."/>
            <person name="Dewar J."/>
            <person name="Goldberg J."/>
            <person name="Griggs A."/>
            <person name="Gujja S."/>
            <person name="Hansen M."/>
            <person name="Howarth C."/>
            <person name="Imamovic A."/>
            <person name="Larimer J."/>
            <person name="McCowan C."/>
            <person name="Murphy C."/>
            <person name="Pearson M."/>
            <person name="Priest M."/>
            <person name="Roberts A."/>
            <person name="Saif S."/>
            <person name="Shea T."/>
            <person name="Sykes S."/>
            <person name="Wortman J."/>
            <person name="Nusbaum C."/>
            <person name="Birren B."/>
        </authorList>
    </citation>
    <scope>NUCLEOTIDE SEQUENCE [LARGE SCALE GENOMIC DNA]</scope>
    <source>
        <strain evidence="7">CBS 10118</strain>
    </source>
</reference>
<reference evidence="8" key="4">
    <citation type="submission" date="2024-02" db="EMBL/GenBank/DDBJ databases">
        <title>Comparative genomics of Cryptococcus and Kwoniella reveals pathogenesis evolution and contrasting modes of karyotype evolution via chromosome fusion or intercentromeric recombination.</title>
        <authorList>
            <person name="Coelho M.A."/>
            <person name="David-Palma M."/>
            <person name="Shea T."/>
            <person name="Bowers K."/>
            <person name="McGinley-Smith S."/>
            <person name="Mohammad A.W."/>
            <person name="Gnirke A."/>
            <person name="Yurkov A.M."/>
            <person name="Nowrousian M."/>
            <person name="Sun S."/>
            <person name="Cuomo C.A."/>
            <person name="Heitman J."/>
        </authorList>
    </citation>
    <scope>NUCLEOTIDE SEQUENCE</scope>
    <source>
        <strain evidence="8">CBS 10118</strain>
    </source>
</reference>
<feature type="compositionally biased region" description="Polar residues" evidence="5">
    <location>
        <begin position="117"/>
        <end position="130"/>
    </location>
</feature>
<dbReference type="EMBL" id="KI894020">
    <property type="protein sequence ID" value="OCF26302.1"/>
    <property type="molecule type" value="Genomic_DNA"/>
</dbReference>
<evidence type="ECO:0000256" key="4">
    <source>
        <dbReference type="PROSITE-ProRule" id="PRU00175"/>
    </source>
</evidence>
<keyword evidence="3" id="KW-0862">Zinc</keyword>
<dbReference type="GO" id="GO:0008270">
    <property type="term" value="F:zinc ion binding"/>
    <property type="evidence" value="ECO:0007669"/>
    <property type="project" value="UniProtKB-KW"/>
</dbReference>
<feature type="compositionally biased region" description="Basic and acidic residues" evidence="5">
    <location>
        <begin position="220"/>
        <end position="238"/>
    </location>
</feature>
<evidence type="ECO:0000313" key="8">
    <source>
        <dbReference type="EMBL" id="WVW78651.1"/>
    </source>
</evidence>
<feature type="compositionally biased region" description="Polar residues" evidence="5">
    <location>
        <begin position="288"/>
        <end position="308"/>
    </location>
</feature>
<feature type="domain" description="RING-type" evidence="6">
    <location>
        <begin position="434"/>
        <end position="479"/>
    </location>
</feature>
<feature type="compositionally biased region" description="Low complexity" evidence="5">
    <location>
        <begin position="322"/>
        <end position="342"/>
    </location>
</feature>
<evidence type="ECO:0000313" key="7">
    <source>
        <dbReference type="EMBL" id="OCF26302.1"/>
    </source>
</evidence>
<dbReference type="PROSITE" id="PS50089">
    <property type="entry name" value="ZF_RING_2"/>
    <property type="match status" value="1"/>
</dbReference>
<feature type="compositionally biased region" description="Pro residues" evidence="5">
    <location>
        <begin position="134"/>
        <end position="143"/>
    </location>
</feature>
<dbReference type="PANTHER" id="PTHR23041:SF78">
    <property type="entry name" value="E3 UBIQUITIN-PROTEIN LIGASE RNF4"/>
    <property type="match status" value="1"/>
</dbReference>
<dbReference type="RefSeq" id="XP_019047372.1">
    <property type="nucleotide sequence ID" value="XM_019190624.1"/>
</dbReference>
<dbReference type="SMART" id="SM00184">
    <property type="entry name" value="RING"/>
    <property type="match status" value="1"/>
</dbReference>
<dbReference type="OrthoDB" id="6270329at2759"/>
<reference evidence="8" key="2">
    <citation type="submission" date="2013-07" db="EMBL/GenBank/DDBJ databases">
        <authorList>
            <consortium name="The Broad Institute Genome Sequencing Platform"/>
            <person name="Cuomo C."/>
            <person name="Litvintseva A."/>
            <person name="Chen Y."/>
            <person name="Heitman J."/>
            <person name="Sun S."/>
            <person name="Springer D."/>
            <person name="Dromer F."/>
            <person name="Young S.K."/>
            <person name="Zeng Q."/>
            <person name="Gargeya S."/>
            <person name="Fitzgerald M."/>
            <person name="Abouelleil A."/>
            <person name="Alvarado L."/>
            <person name="Berlin A.M."/>
            <person name="Chapman S.B."/>
            <person name="Dewar J."/>
            <person name="Goldberg J."/>
            <person name="Griggs A."/>
            <person name="Gujja S."/>
            <person name="Hansen M."/>
            <person name="Howarth C."/>
            <person name="Imamovic A."/>
            <person name="Larimer J."/>
            <person name="McCowan C."/>
            <person name="Murphy C."/>
            <person name="Pearson M."/>
            <person name="Priest M."/>
            <person name="Roberts A."/>
            <person name="Saif S."/>
            <person name="Shea T."/>
            <person name="Sykes S."/>
            <person name="Wortman J."/>
            <person name="Nusbaum C."/>
            <person name="Birren B."/>
        </authorList>
    </citation>
    <scope>NUCLEOTIDE SEQUENCE</scope>
    <source>
        <strain evidence="8">CBS 10118</strain>
    </source>
</reference>
<evidence type="ECO:0000256" key="3">
    <source>
        <dbReference type="ARBA" id="ARBA00022833"/>
    </source>
</evidence>
<keyword evidence="1" id="KW-0479">Metal-binding</keyword>
<dbReference type="VEuPathDB" id="FungiDB:I302_03985"/>
<evidence type="ECO:0000313" key="9">
    <source>
        <dbReference type="Proteomes" id="UP000092730"/>
    </source>
</evidence>
<protein>
    <recommendedName>
        <fullName evidence="6">RING-type domain-containing protein</fullName>
    </recommendedName>
</protein>
<dbReference type="InterPro" id="IPR013083">
    <property type="entry name" value="Znf_RING/FYVE/PHD"/>
</dbReference>
<dbReference type="STRING" id="1296100.A0A1B9G5M6"/>
<dbReference type="SUPFAM" id="SSF57850">
    <property type="entry name" value="RING/U-box"/>
    <property type="match status" value="1"/>
</dbReference>
<keyword evidence="9" id="KW-1185">Reference proteome</keyword>
<feature type="region of interest" description="Disordered" evidence="5">
    <location>
        <begin position="1"/>
        <end position="395"/>
    </location>
</feature>
<feature type="compositionally biased region" description="Pro residues" evidence="5">
    <location>
        <begin position="100"/>
        <end position="111"/>
    </location>
</feature>
<gene>
    <name evidence="7" type="ORF">I302_03985</name>
    <name evidence="8" type="ORF">I302_100611</name>
</gene>
<organism evidence="7">
    <name type="scientific">Kwoniella bestiolae CBS 10118</name>
    <dbReference type="NCBI Taxonomy" id="1296100"/>
    <lineage>
        <taxon>Eukaryota</taxon>
        <taxon>Fungi</taxon>
        <taxon>Dikarya</taxon>
        <taxon>Basidiomycota</taxon>
        <taxon>Agaricomycotina</taxon>
        <taxon>Tremellomycetes</taxon>
        <taxon>Tremellales</taxon>
        <taxon>Cryptococcaceae</taxon>
        <taxon>Kwoniella</taxon>
    </lineage>
</organism>
<feature type="region of interest" description="Disordered" evidence="5">
    <location>
        <begin position="643"/>
        <end position="680"/>
    </location>
</feature>
<sequence>MQVPPSIVVPPSSGIYYPSPRQPPTFLPAFPARRPNHPSDPYRQLAIPSEGRNENQARAESQAHPPTTPITIPGQTHQRHRRQSAGSSRTTLRTEDPPRPPRPPPLPPKPQPYIATSAPTPTIPSDTPRATQPVPRPSHPVPSAPAQIHSSTTPPAQDPSKMSGRGYVPHPTNFSSRSVRVPDWRRGIDPIAPGGLLHGGRADSPMPDTEIYENTYRPNARREEREYYKQRVFADSRRPHFGNLGSRSRTGEVDPRRSSSPPAGEEEVVVRRRRIPRVGEDDEDRGESTTLRGEVQRSTPPSGPSTFSDRARAQLNPQPARPSNTSRPNAPTSSSTSASPPAGQTAQGRGQNHHQTNQAPTRQRSAGPNPQSSNPPQPAERPFATRVTPPKEHASALRNALKAITPAPASSQAPASALSRDTHFEDGLEEEMTCPICMSIMVGPHQVTPCGHALCGGCGVQWIQTRASTGDRINCPTCREAVDRTNPLTPARTLENLIRKWIDNKIATEGEWEGSVDFREREECWRIHKEHSPEGIIPPSLLRSVPGFTVVERTPSGSRMPRAEFPVPHVSDMVAHMDSVFDLFYRPNFLPVLDDPVAEGRERGRDAWSHRGMPDDLAFRINHFLDEHPGLMDYRFHFELGPPPAVRPEHSHRHTTTPPISSGRHGRRLPRPELEPPMSDYLREFFEGVTGGEREERNPMTRRR</sequence>
<evidence type="ECO:0000256" key="1">
    <source>
        <dbReference type="ARBA" id="ARBA00022723"/>
    </source>
</evidence>
<dbReference type="InterPro" id="IPR001841">
    <property type="entry name" value="Znf_RING"/>
</dbReference>
<feature type="compositionally biased region" description="Low complexity" evidence="5">
    <location>
        <begin position="1"/>
        <end position="13"/>
    </location>
</feature>
<dbReference type="Pfam" id="PF00097">
    <property type="entry name" value="zf-C3HC4"/>
    <property type="match status" value="1"/>
</dbReference>
<keyword evidence="2 4" id="KW-0863">Zinc-finger</keyword>
<dbReference type="InterPro" id="IPR018957">
    <property type="entry name" value="Znf_C3HC4_RING-type"/>
</dbReference>
<dbReference type="Proteomes" id="UP000092730">
    <property type="component" value="Chromosome 1"/>
</dbReference>
<dbReference type="PANTHER" id="PTHR23041">
    <property type="entry name" value="RING FINGER DOMAIN-CONTAINING"/>
    <property type="match status" value="1"/>
</dbReference>
<dbReference type="GeneID" id="30208384"/>
<dbReference type="InterPro" id="IPR047134">
    <property type="entry name" value="RNF4"/>
</dbReference>
<dbReference type="KEGG" id="kbi:30208384"/>
<dbReference type="AlphaFoldDB" id="A0A1B9G5M6"/>
<evidence type="ECO:0000259" key="6">
    <source>
        <dbReference type="PROSITE" id="PS50089"/>
    </source>
</evidence>
<reference evidence="7" key="3">
    <citation type="submission" date="2014-01" db="EMBL/GenBank/DDBJ databases">
        <title>Evolution of pathogenesis and genome organization in the Tremellales.</title>
        <authorList>
            <person name="Cuomo C."/>
            <person name="Litvintseva A."/>
            <person name="Heitman J."/>
            <person name="Chen Y."/>
            <person name="Sun S."/>
            <person name="Springer D."/>
            <person name="Dromer F."/>
            <person name="Young S."/>
            <person name="Zeng Q."/>
            <person name="Chapman S."/>
            <person name="Gujja S."/>
            <person name="Saif S."/>
            <person name="Birren B."/>
        </authorList>
    </citation>
    <scope>NUCLEOTIDE SEQUENCE</scope>
    <source>
        <strain evidence="7">CBS 10118</strain>
    </source>
</reference>
<accession>A0A1B9G5M6</accession>
<evidence type="ECO:0000256" key="5">
    <source>
        <dbReference type="SAM" id="MobiDB-lite"/>
    </source>
</evidence>
<evidence type="ECO:0000256" key="2">
    <source>
        <dbReference type="ARBA" id="ARBA00022771"/>
    </source>
</evidence>
<feature type="compositionally biased region" description="Polar residues" evidence="5">
    <location>
        <begin position="344"/>
        <end position="366"/>
    </location>
</feature>
<dbReference type="Gene3D" id="3.30.40.10">
    <property type="entry name" value="Zinc/RING finger domain, C3HC4 (zinc finger)"/>
    <property type="match status" value="1"/>
</dbReference>
<proteinExistence type="predicted"/>
<dbReference type="EMBL" id="CP144541">
    <property type="protein sequence ID" value="WVW78651.1"/>
    <property type="molecule type" value="Genomic_DNA"/>
</dbReference>
<name>A0A1B9G5M6_9TREE</name>